<reference evidence="9" key="1">
    <citation type="journal article" date="2019" name="Int. J. Syst. Evol. Microbiol.">
        <title>The Global Catalogue of Microorganisms (GCM) 10K type strain sequencing project: providing services to taxonomists for standard genome sequencing and annotation.</title>
        <authorList>
            <consortium name="The Broad Institute Genomics Platform"/>
            <consortium name="The Broad Institute Genome Sequencing Center for Infectious Disease"/>
            <person name="Wu L."/>
            <person name="Ma J."/>
        </authorList>
    </citation>
    <scope>NUCLEOTIDE SEQUENCE [LARGE SCALE GENOMIC DNA]</scope>
    <source>
        <strain evidence="9">CCUG 58938</strain>
    </source>
</reference>
<dbReference type="Gene3D" id="1.25.40.80">
    <property type="match status" value="1"/>
</dbReference>
<accession>A0ABW3K3J3</accession>
<dbReference type="Gene3D" id="1.10.579.10">
    <property type="entry name" value="DNA Cyclobutane Dipyrimidine Photolyase, subunit A, domain 3"/>
    <property type="match status" value="1"/>
</dbReference>
<dbReference type="EMBL" id="JBHTKA010000007">
    <property type="protein sequence ID" value="MFD1000847.1"/>
    <property type="molecule type" value="Genomic_DNA"/>
</dbReference>
<evidence type="ECO:0000313" key="8">
    <source>
        <dbReference type="EMBL" id="MFD1000847.1"/>
    </source>
</evidence>
<comment type="cofactor">
    <cofactor evidence="1">
        <name>(6R)-5,10-methylene-5,6,7,8-tetrahydrofolate</name>
        <dbReference type="ChEBI" id="CHEBI:15636"/>
    </cofactor>
</comment>
<evidence type="ECO:0000259" key="7">
    <source>
        <dbReference type="PROSITE" id="PS51645"/>
    </source>
</evidence>
<gene>
    <name evidence="8" type="ORF">ACFQ21_16090</name>
</gene>
<dbReference type="GO" id="GO:0003904">
    <property type="term" value="F:deoxyribodipyrimidine photo-lyase activity"/>
    <property type="evidence" value="ECO:0007669"/>
    <property type="project" value="UniProtKB-EC"/>
</dbReference>
<dbReference type="PANTHER" id="PTHR11455">
    <property type="entry name" value="CRYPTOCHROME"/>
    <property type="match status" value="1"/>
</dbReference>
<dbReference type="PROSITE" id="PS51645">
    <property type="entry name" value="PHR_CRY_ALPHA_BETA"/>
    <property type="match status" value="1"/>
</dbReference>
<dbReference type="InterPro" id="IPR002081">
    <property type="entry name" value="Cryptochrome/DNA_photolyase_1"/>
</dbReference>
<protein>
    <submittedName>
        <fullName evidence="8">Cryptochrome/photolyase family protein</fullName>
        <ecNumber evidence="8">4.1.99.3</ecNumber>
    </submittedName>
</protein>
<dbReference type="PROSITE" id="PS00691">
    <property type="entry name" value="DNA_PHOTOLYASES_1_2"/>
    <property type="match status" value="1"/>
</dbReference>
<comment type="similarity">
    <text evidence="6">Belongs to the DNA photolyase family.</text>
</comment>
<dbReference type="InterPro" id="IPR036155">
    <property type="entry name" value="Crypto/Photolyase_N_sf"/>
</dbReference>
<dbReference type="SUPFAM" id="SSF52425">
    <property type="entry name" value="Cryptochrome/photolyase, N-terminal domain"/>
    <property type="match status" value="1"/>
</dbReference>
<evidence type="ECO:0000256" key="2">
    <source>
        <dbReference type="ARBA" id="ARBA00001974"/>
    </source>
</evidence>
<evidence type="ECO:0000256" key="4">
    <source>
        <dbReference type="ARBA" id="ARBA00022827"/>
    </source>
</evidence>
<dbReference type="PANTHER" id="PTHR11455:SF9">
    <property type="entry name" value="CRYPTOCHROME CIRCADIAN CLOCK 5 ISOFORM X1"/>
    <property type="match status" value="1"/>
</dbReference>
<dbReference type="InterPro" id="IPR014729">
    <property type="entry name" value="Rossmann-like_a/b/a_fold"/>
</dbReference>
<evidence type="ECO:0000313" key="9">
    <source>
        <dbReference type="Proteomes" id="UP001597112"/>
    </source>
</evidence>
<keyword evidence="4 6" id="KW-0274">FAD</keyword>
<sequence length="443" mass="52190">MKSKSAIVQDVIDQNTTVMWFRRDLRLEDNAALYHALKESKNVLPVFIFDTVILNDLEDKEDKRVVFIRESLLHLQNQLTDLGSSLLVVYDDPVHFYKSIRPKAVYTNHDYEPYALTRDETVRAILEEKGVVFKTFKDQVIFEKEEVVKDNGEPYTVFTPYSKKWKATLNAFYMKSYPTQKYFNHFKRTKPLSIPTLQDIGFKDVKTVFPERMIKTSVIEKYHKQRDYPAIAGTTRLSIHLRFGTVSIRKLVQVAKKKNEVWLNELIWREFYSMILYHFPHVVSNSFRLAYDHIAWQNDVEQFEKWCEGKTGYPIVDAGMRELNATGFMHNRVRMIVASFLTKHLLIDWRWGEAYFAKKLLDYELASNNGGWQWAAGSGCDAAPYFRVFNPELQTEKFDHDWKYIRMWVPEVDTDDYPAPIVEHKTARERVLKTYKAALDVNV</sequence>
<organism evidence="8 9">
    <name type="scientific">Ohtaekwangia kribbensis</name>
    <dbReference type="NCBI Taxonomy" id="688913"/>
    <lineage>
        <taxon>Bacteria</taxon>
        <taxon>Pseudomonadati</taxon>
        <taxon>Bacteroidota</taxon>
        <taxon>Cytophagia</taxon>
        <taxon>Cytophagales</taxon>
        <taxon>Fulvivirgaceae</taxon>
        <taxon>Ohtaekwangia</taxon>
    </lineage>
</organism>
<dbReference type="EC" id="4.1.99.3" evidence="8"/>
<dbReference type="Gene3D" id="3.40.50.620">
    <property type="entry name" value="HUPs"/>
    <property type="match status" value="1"/>
</dbReference>
<dbReference type="RefSeq" id="WP_377580302.1">
    <property type="nucleotide sequence ID" value="NZ_JBHTKA010000007.1"/>
</dbReference>
<keyword evidence="8" id="KW-0456">Lyase</keyword>
<dbReference type="SUPFAM" id="SSF48173">
    <property type="entry name" value="Cryptochrome/photolyase FAD-binding domain"/>
    <property type="match status" value="1"/>
</dbReference>
<evidence type="ECO:0000256" key="6">
    <source>
        <dbReference type="RuleBase" id="RU004182"/>
    </source>
</evidence>
<keyword evidence="3 6" id="KW-0285">Flavoprotein</keyword>
<keyword evidence="9" id="KW-1185">Reference proteome</keyword>
<dbReference type="Pfam" id="PF03441">
    <property type="entry name" value="FAD_binding_7"/>
    <property type="match status" value="1"/>
</dbReference>
<comment type="caution">
    <text evidence="8">The sequence shown here is derived from an EMBL/GenBank/DDBJ whole genome shotgun (WGS) entry which is preliminary data.</text>
</comment>
<evidence type="ECO:0000256" key="1">
    <source>
        <dbReference type="ARBA" id="ARBA00001932"/>
    </source>
</evidence>
<dbReference type="InterPro" id="IPR036134">
    <property type="entry name" value="Crypto/Photolyase_FAD-like_sf"/>
</dbReference>
<dbReference type="InterPro" id="IPR018394">
    <property type="entry name" value="DNA_photolyase_1_CS_C"/>
</dbReference>
<dbReference type="InterPro" id="IPR005101">
    <property type="entry name" value="Cryptochr/Photolyase_FAD-bd"/>
</dbReference>
<name>A0ABW3K3J3_9BACT</name>
<proteinExistence type="inferred from homology"/>
<dbReference type="Pfam" id="PF00875">
    <property type="entry name" value="DNA_photolyase"/>
    <property type="match status" value="1"/>
</dbReference>
<dbReference type="PROSITE" id="PS00394">
    <property type="entry name" value="DNA_PHOTOLYASES_1_1"/>
    <property type="match status" value="1"/>
</dbReference>
<evidence type="ECO:0000256" key="3">
    <source>
        <dbReference type="ARBA" id="ARBA00022630"/>
    </source>
</evidence>
<comment type="cofactor">
    <cofactor evidence="2">
        <name>FAD</name>
        <dbReference type="ChEBI" id="CHEBI:57692"/>
    </cofactor>
</comment>
<dbReference type="InterPro" id="IPR006050">
    <property type="entry name" value="DNA_photolyase_N"/>
</dbReference>
<evidence type="ECO:0000256" key="5">
    <source>
        <dbReference type="ARBA" id="ARBA00022991"/>
    </source>
</evidence>
<feature type="domain" description="Photolyase/cryptochrome alpha/beta" evidence="7">
    <location>
        <begin position="15"/>
        <end position="141"/>
    </location>
</feature>
<dbReference type="PRINTS" id="PR00147">
    <property type="entry name" value="DNAPHOTLYASE"/>
</dbReference>
<dbReference type="Proteomes" id="UP001597112">
    <property type="component" value="Unassembled WGS sequence"/>
</dbReference>
<keyword evidence="5 6" id="KW-0157">Chromophore</keyword>